<protein>
    <submittedName>
        <fullName evidence="1">Uncharacterized protein</fullName>
    </submittedName>
</protein>
<name>A0A9Y2P0D4_9RHOB</name>
<gene>
    <name evidence="1" type="ORF">QPJ95_18390</name>
</gene>
<dbReference type="AlphaFoldDB" id="A0A9Y2P0D4"/>
<accession>A0A9Y2P0D4</accession>
<dbReference type="EMBL" id="CP127247">
    <property type="protein sequence ID" value="WIY24496.1"/>
    <property type="molecule type" value="Genomic_DNA"/>
</dbReference>
<evidence type="ECO:0000313" key="1">
    <source>
        <dbReference type="EMBL" id="WIY24496.1"/>
    </source>
</evidence>
<dbReference type="RefSeq" id="WP_270921266.1">
    <property type="nucleotide sequence ID" value="NZ_CP127247.1"/>
</dbReference>
<organism evidence="1 2">
    <name type="scientific">Parasedimentitalea psychrophila</name>
    <dbReference type="NCBI Taxonomy" id="2997337"/>
    <lineage>
        <taxon>Bacteria</taxon>
        <taxon>Pseudomonadati</taxon>
        <taxon>Pseudomonadota</taxon>
        <taxon>Alphaproteobacteria</taxon>
        <taxon>Rhodobacterales</taxon>
        <taxon>Paracoccaceae</taxon>
        <taxon>Parasedimentitalea</taxon>
    </lineage>
</organism>
<proteinExistence type="predicted"/>
<dbReference type="KEGG" id="ppso:QPJ95_18390"/>
<evidence type="ECO:0000313" key="2">
    <source>
        <dbReference type="Proteomes" id="UP001238334"/>
    </source>
</evidence>
<sequence length="66" mass="7221">MDIEKSTEATQAVDEHLLAMLPHVITLIGHDEALTLYGGFLHGVDAEPDTMQSFRLAYEAAGHVDK</sequence>
<dbReference type="Proteomes" id="UP001238334">
    <property type="component" value="Chromosome"/>
</dbReference>
<keyword evidence="2" id="KW-1185">Reference proteome</keyword>
<reference evidence="1 2" key="1">
    <citation type="submission" date="2023-06" db="EMBL/GenBank/DDBJ databases">
        <title>Parasedimentitalea psychrophila sp. nov., a psychrophilic bacterium isolated from deep-sea sediment.</title>
        <authorList>
            <person name="Li A."/>
        </authorList>
    </citation>
    <scope>NUCLEOTIDE SEQUENCE [LARGE SCALE GENOMIC DNA]</scope>
    <source>
        <strain evidence="1 2">QS115</strain>
    </source>
</reference>